<gene>
    <name evidence="2" type="primary">orf207</name>
</gene>
<sequence length="207" mass="24517">MDKITKKYGPHNIDIYSLIFGSLLGDSYAEKRNGSTRMILQQEESNVSYLMWFHNYLAVRGYCSLKKPKLETRIGKNNKVRFFYRIRTYSFASFNWIYDAFYADKIKKVPKELDKYLTPLALAVWIMDDGTPCTFGLKIYTKTFKEEDVLFLCDVLNKKYNLLARFYRDKHQFVIYIPKTSMARLSSLVSIYMPPSMHRKLKSYSFV</sequence>
<dbReference type="InterPro" id="IPR027434">
    <property type="entry name" value="Homing_endonucl"/>
</dbReference>
<evidence type="ECO:0000313" key="2">
    <source>
        <dbReference type="EMBL" id="AAM96637.1"/>
    </source>
</evidence>
<accession>Q8M1E0</accession>
<dbReference type="RefSeq" id="NP_689381.1">
    <property type="nucleotide sequence ID" value="NC_004118.1"/>
</dbReference>
<dbReference type="SUPFAM" id="SSF55608">
    <property type="entry name" value="Homing endonucleases"/>
    <property type="match status" value="1"/>
</dbReference>
<dbReference type="InterPro" id="IPR004860">
    <property type="entry name" value="LAGLIDADG_dom"/>
</dbReference>
<geneLocation type="mitochondrion" evidence="2"/>
<reference evidence="2" key="1">
    <citation type="journal article" date="2002" name="Proc. Natl. Acad. Sci. U.S.A.">
        <title>The chloroplast and mitochondrial genome sequences of the charophyte Chaetosphaeridium globosum: insights into the timing of the events that restructured organelle DNAs within the green algal lineage that led to land plants.</title>
        <authorList>
            <person name="Turmel M."/>
            <person name="Otis C."/>
            <person name="Lemieux C."/>
        </authorList>
    </citation>
    <scope>NUCLEOTIDE SEQUENCE</scope>
</reference>
<feature type="domain" description="Homing endonuclease LAGLIDADG" evidence="1">
    <location>
        <begin position="17"/>
        <end position="185"/>
    </location>
</feature>
<dbReference type="EMBL" id="AF494279">
    <property type="protein sequence ID" value="AAM96637.1"/>
    <property type="molecule type" value="Genomic_DNA"/>
</dbReference>
<keyword evidence="2" id="KW-0496">Mitochondrion</keyword>
<name>Q8M1E0_CHAGL</name>
<dbReference type="Gene3D" id="3.10.28.10">
    <property type="entry name" value="Homing endonucleases"/>
    <property type="match status" value="2"/>
</dbReference>
<dbReference type="Pfam" id="PF03161">
    <property type="entry name" value="LAGLIDADG_2"/>
    <property type="match status" value="1"/>
</dbReference>
<organism evidence="2">
    <name type="scientific">Chaetosphaeridium globosum</name>
    <name type="common">Charophycean green alga</name>
    <name type="synonym">Herposteiron globosum</name>
    <dbReference type="NCBI Taxonomy" id="96477"/>
    <lineage>
        <taxon>Eukaryota</taxon>
        <taxon>Viridiplantae</taxon>
        <taxon>Streptophyta</taxon>
        <taxon>Coleochaetophyceae</taxon>
        <taxon>Coleochaetales</taxon>
        <taxon>Chaetosphaeridiaceae</taxon>
        <taxon>Chaetosphaeridium</taxon>
    </lineage>
</organism>
<evidence type="ECO:0000259" key="1">
    <source>
        <dbReference type="Pfam" id="PF03161"/>
    </source>
</evidence>
<dbReference type="AlphaFoldDB" id="Q8M1E0"/>
<dbReference type="GO" id="GO:0004519">
    <property type="term" value="F:endonuclease activity"/>
    <property type="evidence" value="ECO:0007669"/>
    <property type="project" value="InterPro"/>
</dbReference>
<protein>
    <submittedName>
        <fullName evidence="2">Putative intron-encoded protein</fullName>
    </submittedName>
</protein>
<proteinExistence type="predicted"/>
<dbReference type="GeneID" id="860664"/>